<keyword evidence="1" id="KW-0472">Membrane</keyword>
<dbReference type="EMBL" id="CP092900">
    <property type="protein sequence ID" value="UTC24732.1"/>
    <property type="molecule type" value="Genomic_DNA"/>
</dbReference>
<feature type="transmembrane region" description="Helical" evidence="1">
    <location>
        <begin position="69"/>
        <end position="93"/>
    </location>
</feature>
<dbReference type="Proteomes" id="UP001055955">
    <property type="component" value="Chromosome"/>
</dbReference>
<keyword evidence="1" id="KW-1133">Transmembrane helix</keyword>
<evidence type="ECO:0000313" key="2">
    <source>
        <dbReference type="EMBL" id="UTC24732.1"/>
    </source>
</evidence>
<proteinExistence type="predicted"/>
<organism evidence="2 3">
    <name type="scientific">Candidatus Comchoanobacter bicostacola</name>
    <dbReference type="NCBI Taxonomy" id="2919598"/>
    <lineage>
        <taxon>Bacteria</taxon>
        <taxon>Pseudomonadati</taxon>
        <taxon>Pseudomonadota</taxon>
        <taxon>Gammaproteobacteria</taxon>
        <taxon>Candidatus Comchoanobacterales</taxon>
        <taxon>Candidatus Comchoanobacteraceae</taxon>
        <taxon>Candidatus Comchoanobacter</taxon>
    </lineage>
</organism>
<reference evidence="2 3" key="1">
    <citation type="journal article" date="2022" name="Nat. Microbiol.">
        <title>The microbiome of a bacterivorous marine choanoflagellate contains a resource-demanding obligate bacterial associate.</title>
        <authorList>
            <person name="Needham D.M."/>
            <person name="Poirier C."/>
            <person name="Bachy C."/>
            <person name="George E.E."/>
            <person name="Wilken S."/>
            <person name="Yung C.C.M."/>
            <person name="Limardo A.J."/>
            <person name="Morando M."/>
            <person name="Sudek L."/>
            <person name="Malmstrom R.R."/>
            <person name="Keeling P.J."/>
            <person name="Santoro A.E."/>
            <person name="Worden A.Z."/>
        </authorList>
    </citation>
    <scope>NUCLEOTIDE SEQUENCE [LARGE SCALE GENOMIC DNA]</scope>
    <source>
        <strain evidence="2 3">Comchoano-1</strain>
    </source>
</reference>
<evidence type="ECO:0000256" key="1">
    <source>
        <dbReference type="SAM" id="Phobius"/>
    </source>
</evidence>
<feature type="transmembrane region" description="Helical" evidence="1">
    <location>
        <begin position="39"/>
        <end position="57"/>
    </location>
</feature>
<keyword evidence="3" id="KW-1185">Reference proteome</keyword>
<protein>
    <submittedName>
        <fullName evidence="2">Uncharacterized protein</fullName>
    </submittedName>
</protein>
<gene>
    <name evidence="2" type="ORF">MMH89_00970</name>
</gene>
<evidence type="ECO:0000313" key="3">
    <source>
        <dbReference type="Proteomes" id="UP001055955"/>
    </source>
</evidence>
<feature type="transmembrane region" description="Helical" evidence="1">
    <location>
        <begin position="12"/>
        <end position="33"/>
    </location>
</feature>
<accession>A0ABY5DM16</accession>
<name>A0ABY5DM16_9GAMM</name>
<dbReference type="RefSeq" id="WP_258568521.1">
    <property type="nucleotide sequence ID" value="NZ_CP092900.1"/>
</dbReference>
<keyword evidence="1" id="KW-0812">Transmembrane</keyword>
<sequence>MNGIRAPLNLHVYALFWTVSALCSVVLLIKQVIFAQVLFYFLLIVGGGGLAYWFYDLQAHADNRLLRSALCLGAFGLSMLVFSYVMVPLYHILCHGVSASNVMAGQSAVATVDVLARSYRNLPVRVFVDKDQISLAKGGAEQFWVTLKNDSTSSQNLKLLVVTQPREWRSSIHLVMPDYIKLEPNQLMKFPLEVVTKSPVSSDRQVSMMLLLQDTKDTGLLGKTDSWRKMVREYQG</sequence>